<evidence type="ECO:0000256" key="1">
    <source>
        <dbReference type="SAM" id="SignalP"/>
    </source>
</evidence>
<reference evidence="2 3" key="1">
    <citation type="submission" date="2020-08" db="EMBL/GenBank/DDBJ databases">
        <title>Genomic Encyclopedia of Type Strains, Phase IV (KMG-IV): sequencing the most valuable type-strain genomes for metagenomic binning, comparative biology and taxonomic classification.</title>
        <authorList>
            <person name="Goeker M."/>
        </authorList>
    </citation>
    <scope>NUCLEOTIDE SEQUENCE [LARGE SCALE GENOMIC DNA]</scope>
    <source>
        <strain evidence="2 3">DSM 12252</strain>
    </source>
</reference>
<proteinExistence type="predicted"/>
<name>A0A7W8DMJ4_9BACT</name>
<feature type="signal peptide" evidence="1">
    <location>
        <begin position="1"/>
        <end position="26"/>
    </location>
</feature>
<evidence type="ECO:0000313" key="2">
    <source>
        <dbReference type="EMBL" id="MBB5035403.1"/>
    </source>
</evidence>
<dbReference type="RefSeq" id="WP_184344165.1">
    <property type="nucleotide sequence ID" value="NZ_JACHIG010000016.1"/>
</dbReference>
<comment type="caution">
    <text evidence="2">The sequence shown here is derived from an EMBL/GenBank/DDBJ whole genome shotgun (WGS) entry which is preliminary data.</text>
</comment>
<organism evidence="2 3">
    <name type="scientific">Prosthecobacter vanneervenii</name>
    <dbReference type="NCBI Taxonomy" id="48466"/>
    <lineage>
        <taxon>Bacteria</taxon>
        <taxon>Pseudomonadati</taxon>
        <taxon>Verrucomicrobiota</taxon>
        <taxon>Verrucomicrobiia</taxon>
        <taxon>Verrucomicrobiales</taxon>
        <taxon>Verrucomicrobiaceae</taxon>
        <taxon>Prosthecobacter</taxon>
    </lineage>
</organism>
<dbReference type="AlphaFoldDB" id="A0A7W8DMJ4"/>
<feature type="chain" id="PRO_5030585381" evidence="1">
    <location>
        <begin position="27"/>
        <end position="153"/>
    </location>
</feature>
<sequence length="153" mass="17176">MKTKIYSLLIALLMVLGMGTVTVATASDFATDVNMNHPLAGLRPAMDFRGRYPALLKSMRAGHVYSISPDNVQRYGYPTLGKYNGQVYWMVPVQFYTLGGDTSYQQLSDDGRPLPRISRSRYSASRQTTDAYACVRNGVVEHWIYKISKAPIR</sequence>
<keyword evidence="3" id="KW-1185">Reference proteome</keyword>
<dbReference type="Proteomes" id="UP000590740">
    <property type="component" value="Unassembled WGS sequence"/>
</dbReference>
<evidence type="ECO:0000313" key="3">
    <source>
        <dbReference type="Proteomes" id="UP000590740"/>
    </source>
</evidence>
<gene>
    <name evidence="2" type="ORF">HNQ65_005013</name>
</gene>
<accession>A0A7W8DMJ4</accession>
<keyword evidence="1" id="KW-0732">Signal</keyword>
<dbReference type="EMBL" id="JACHIG010000016">
    <property type="protein sequence ID" value="MBB5035403.1"/>
    <property type="molecule type" value="Genomic_DNA"/>
</dbReference>
<protein>
    <submittedName>
        <fullName evidence="2">Uncharacterized protein</fullName>
    </submittedName>
</protein>